<dbReference type="Gene3D" id="3.40.50.720">
    <property type="entry name" value="NAD(P)-binding Rossmann-like Domain"/>
    <property type="match status" value="1"/>
</dbReference>
<dbReference type="InterPro" id="IPR036291">
    <property type="entry name" value="NAD(P)-bd_dom_sf"/>
</dbReference>
<evidence type="ECO:0000313" key="3">
    <source>
        <dbReference type="Proteomes" id="UP000051521"/>
    </source>
</evidence>
<dbReference type="Pfam" id="PF13460">
    <property type="entry name" value="NAD_binding_10"/>
    <property type="match status" value="1"/>
</dbReference>
<evidence type="ECO:0000259" key="1">
    <source>
        <dbReference type="Pfam" id="PF13460"/>
    </source>
</evidence>
<dbReference type="Proteomes" id="UP000051521">
    <property type="component" value="Unassembled WGS sequence"/>
</dbReference>
<accession>A0ABR5PVK2</accession>
<name>A0ABR5PVK2_9LACO</name>
<evidence type="ECO:0000313" key="2">
    <source>
        <dbReference type="EMBL" id="KRN09146.1"/>
    </source>
</evidence>
<dbReference type="InterPro" id="IPR051207">
    <property type="entry name" value="ComplexI_NDUFA9_subunit"/>
</dbReference>
<comment type="caution">
    <text evidence="2">The sequence shown here is derived from an EMBL/GenBank/DDBJ whole genome shotgun (WGS) entry which is preliminary data.</text>
</comment>
<dbReference type="SUPFAM" id="SSF51735">
    <property type="entry name" value="NAD(P)-binding Rossmann-fold domains"/>
    <property type="match status" value="1"/>
</dbReference>
<sequence length="201" mass="22740">MGKMQVTIVGGTGLVGQGIIQELVKIPGYKVYSLSRHGKRYDSQLGATYYAGSFDDERWQELIKSSDWVIDCVGILRENLKQGLTYQNEIIEPANRIAELMKSGENKLLFVSANYAPKSLARYLTAKKLAEQLLKTKLSHRVTILYPGLIYDRQRQSTYYLGRALALVKKWPGFAKIRPIARNDFAKEVVTIISHNKKSSL</sequence>
<dbReference type="PANTHER" id="PTHR12126">
    <property type="entry name" value="NADH-UBIQUINONE OXIDOREDUCTASE 39 KDA SUBUNIT-RELATED"/>
    <property type="match status" value="1"/>
</dbReference>
<gene>
    <name evidence="2" type="ORF">FC38_GL001546</name>
</gene>
<proteinExistence type="predicted"/>
<reference evidence="2 3" key="1">
    <citation type="journal article" date="2015" name="Genome Announc.">
        <title>Expanding the biotechnology potential of lactobacilli through comparative genomics of 213 strains and associated genera.</title>
        <authorList>
            <person name="Sun Z."/>
            <person name="Harris H.M."/>
            <person name="McCann A."/>
            <person name="Guo C."/>
            <person name="Argimon S."/>
            <person name="Zhang W."/>
            <person name="Yang X."/>
            <person name="Jeffery I.B."/>
            <person name="Cooney J.C."/>
            <person name="Kagawa T.F."/>
            <person name="Liu W."/>
            <person name="Song Y."/>
            <person name="Salvetti E."/>
            <person name="Wrobel A."/>
            <person name="Rasinkangas P."/>
            <person name="Parkhill J."/>
            <person name="Rea M.C."/>
            <person name="O'Sullivan O."/>
            <person name="Ritari J."/>
            <person name="Douillard F.P."/>
            <person name="Paul Ross R."/>
            <person name="Yang R."/>
            <person name="Briner A.E."/>
            <person name="Felis G.E."/>
            <person name="de Vos W.M."/>
            <person name="Barrangou R."/>
            <person name="Klaenhammer T.R."/>
            <person name="Caufield P.W."/>
            <person name="Cui Y."/>
            <person name="Zhang H."/>
            <person name="O'Toole P.W."/>
        </authorList>
    </citation>
    <scope>NUCLEOTIDE SEQUENCE [LARGE SCALE GENOMIC DNA]</scope>
    <source>
        <strain evidence="2 3">DSM 23908</strain>
    </source>
</reference>
<dbReference type="InterPro" id="IPR016040">
    <property type="entry name" value="NAD(P)-bd_dom"/>
</dbReference>
<protein>
    <submittedName>
        <fullName evidence="2">NADH dehydrogenase</fullName>
    </submittedName>
</protein>
<organism evidence="2 3">
    <name type="scientific">Lactobacillus gigeriorum DSM 23908 = CRBIP 24.85</name>
    <dbReference type="NCBI Taxonomy" id="1423751"/>
    <lineage>
        <taxon>Bacteria</taxon>
        <taxon>Bacillati</taxon>
        <taxon>Bacillota</taxon>
        <taxon>Bacilli</taxon>
        <taxon>Lactobacillales</taxon>
        <taxon>Lactobacillaceae</taxon>
        <taxon>Lactobacillus</taxon>
    </lineage>
</organism>
<keyword evidence="3" id="KW-1185">Reference proteome</keyword>
<dbReference type="PANTHER" id="PTHR12126:SF16">
    <property type="entry name" value="MIOREX COMPLEX COMPONENT 2"/>
    <property type="match status" value="1"/>
</dbReference>
<dbReference type="EMBL" id="AYZO01000053">
    <property type="protein sequence ID" value="KRN09146.1"/>
    <property type="molecule type" value="Genomic_DNA"/>
</dbReference>
<feature type="domain" description="NAD(P)-binding" evidence="1">
    <location>
        <begin position="10"/>
        <end position="195"/>
    </location>
</feature>